<dbReference type="PROSITE" id="PS50995">
    <property type="entry name" value="HTH_MARR_2"/>
    <property type="match status" value="1"/>
</dbReference>
<feature type="domain" description="HTH marR-type" evidence="1">
    <location>
        <begin position="20"/>
        <end position="149"/>
    </location>
</feature>
<dbReference type="Proteomes" id="UP001519363">
    <property type="component" value="Unassembled WGS sequence"/>
</dbReference>
<dbReference type="SUPFAM" id="SSF46785">
    <property type="entry name" value="Winged helix' DNA-binding domain"/>
    <property type="match status" value="1"/>
</dbReference>
<keyword evidence="3" id="KW-1185">Reference proteome</keyword>
<reference evidence="2 3" key="1">
    <citation type="submission" date="2021-03" db="EMBL/GenBank/DDBJ databases">
        <title>Sequencing the genomes of 1000 actinobacteria strains.</title>
        <authorList>
            <person name="Klenk H.-P."/>
        </authorList>
    </citation>
    <scope>NUCLEOTIDE SEQUENCE [LARGE SCALE GENOMIC DNA]</scope>
    <source>
        <strain evidence="2 3">DSM 44580</strain>
    </source>
</reference>
<comment type="caution">
    <text evidence="2">The sequence shown here is derived from an EMBL/GenBank/DDBJ whole genome shotgun (WGS) entry which is preliminary data.</text>
</comment>
<proteinExistence type="predicted"/>
<accession>A0ABS5A5W7</accession>
<organism evidence="2 3">
    <name type="scientific">Crossiella equi</name>
    <dbReference type="NCBI Taxonomy" id="130796"/>
    <lineage>
        <taxon>Bacteria</taxon>
        <taxon>Bacillati</taxon>
        <taxon>Actinomycetota</taxon>
        <taxon>Actinomycetes</taxon>
        <taxon>Pseudonocardiales</taxon>
        <taxon>Pseudonocardiaceae</taxon>
        <taxon>Crossiella</taxon>
    </lineage>
</organism>
<keyword evidence="2" id="KW-0238">DNA-binding</keyword>
<sequence>MSAEGEHGGAEPSFSALDPTTLLVQRLVNGSRELTARMARRLNVNTTDMSALSLLEQFGPMGTAELAERLGLRVASTTSLIDRLERAGHVRRGVHETDRRRIVVRSTPSAHRASLALLLPSIEGIDSIGKALSPHEREVVAGYLDSVLRVMYAAPAAPDALAEAPPSQ</sequence>
<dbReference type="SMART" id="SM00347">
    <property type="entry name" value="HTH_MARR"/>
    <property type="match status" value="1"/>
</dbReference>
<evidence type="ECO:0000259" key="1">
    <source>
        <dbReference type="PROSITE" id="PS50995"/>
    </source>
</evidence>
<dbReference type="Pfam" id="PF01047">
    <property type="entry name" value="MarR"/>
    <property type="match status" value="1"/>
</dbReference>
<dbReference type="EMBL" id="JAGIOO010000001">
    <property type="protein sequence ID" value="MBP2471995.1"/>
    <property type="molecule type" value="Genomic_DNA"/>
</dbReference>
<evidence type="ECO:0000313" key="2">
    <source>
        <dbReference type="EMBL" id="MBP2471995.1"/>
    </source>
</evidence>
<dbReference type="GO" id="GO:0003677">
    <property type="term" value="F:DNA binding"/>
    <property type="evidence" value="ECO:0007669"/>
    <property type="project" value="UniProtKB-KW"/>
</dbReference>
<dbReference type="RefSeq" id="WP_086782083.1">
    <property type="nucleotide sequence ID" value="NZ_JAGIOO010000001.1"/>
</dbReference>
<protein>
    <submittedName>
        <fullName evidence="2">DNA-binding MarR family transcriptional regulator</fullName>
    </submittedName>
</protein>
<dbReference type="InterPro" id="IPR000835">
    <property type="entry name" value="HTH_MarR-typ"/>
</dbReference>
<gene>
    <name evidence="2" type="ORF">JOF53_000867</name>
</gene>
<dbReference type="PANTHER" id="PTHR33164:SF106">
    <property type="entry name" value="TRANSCRIPTIONAL REGULATORY PROTEIN"/>
    <property type="match status" value="1"/>
</dbReference>
<name>A0ABS5A5W7_9PSEU</name>
<dbReference type="Gene3D" id="1.10.10.10">
    <property type="entry name" value="Winged helix-like DNA-binding domain superfamily/Winged helix DNA-binding domain"/>
    <property type="match status" value="1"/>
</dbReference>
<evidence type="ECO:0000313" key="3">
    <source>
        <dbReference type="Proteomes" id="UP001519363"/>
    </source>
</evidence>
<dbReference type="PANTHER" id="PTHR33164">
    <property type="entry name" value="TRANSCRIPTIONAL REGULATOR, MARR FAMILY"/>
    <property type="match status" value="1"/>
</dbReference>
<dbReference type="InterPro" id="IPR036388">
    <property type="entry name" value="WH-like_DNA-bd_sf"/>
</dbReference>
<dbReference type="InterPro" id="IPR036390">
    <property type="entry name" value="WH_DNA-bd_sf"/>
</dbReference>
<dbReference type="InterPro" id="IPR039422">
    <property type="entry name" value="MarR/SlyA-like"/>
</dbReference>